<sequence>MLGAQGEDSRGRKGQGRPRRLAEEAPGPPAGKRSPVRKATAVLTILLNCFYTHLASHQKISYTPY</sequence>
<organism evidence="2 3">
    <name type="scientific">Sutcliffiella horikoshii</name>
    <dbReference type="NCBI Taxonomy" id="79883"/>
    <lineage>
        <taxon>Bacteria</taxon>
        <taxon>Bacillati</taxon>
        <taxon>Bacillota</taxon>
        <taxon>Bacilli</taxon>
        <taxon>Bacillales</taxon>
        <taxon>Bacillaceae</taxon>
        <taxon>Sutcliffiella</taxon>
    </lineage>
</organism>
<feature type="region of interest" description="Disordered" evidence="1">
    <location>
        <begin position="1"/>
        <end position="36"/>
    </location>
</feature>
<evidence type="ECO:0000256" key="1">
    <source>
        <dbReference type="SAM" id="MobiDB-lite"/>
    </source>
</evidence>
<proteinExistence type="predicted"/>
<dbReference type="AlphaFoldDB" id="A0AA95B7G5"/>
<protein>
    <submittedName>
        <fullName evidence="2">Uncharacterized protein</fullName>
    </submittedName>
</protein>
<reference evidence="2 3" key="1">
    <citation type="submission" date="2019-08" db="EMBL/GenBank/DDBJ databases">
        <title>Bacillus genomes from the desert of Cuatro Cienegas, Coahuila.</title>
        <authorList>
            <person name="Olmedo-Alvarez G."/>
        </authorList>
    </citation>
    <scope>NUCLEOTIDE SEQUENCE [LARGE SCALE GENOMIC DNA]</scope>
    <source>
        <strain evidence="2 3">CH88_3T</strain>
    </source>
</reference>
<dbReference type="Proteomes" id="UP000323393">
    <property type="component" value="Unassembled WGS sequence"/>
</dbReference>
<comment type="caution">
    <text evidence="2">The sequence shown here is derived from an EMBL/GenBank/DDBJ whole genome shotgun (WGS) entry which is preliminary data.</text>
</comment>
<evidence type="ECO:0000313" key="3">
    <source>
        <dbReference type="Proteomes" id="UP000323393"/>
    </source>
</evidence>
<accession>A0AA95B7G5</accession>
<evidence type="ECO:0000313" key="2">
    <source>
        <dbReference type="EMBL" id="TYS59929.1"/>
    </source>
</evidence>
<dbReference type="EMBL" id="VTEU01000002">
    <property type="protein sequence ID" value="TYS59929.1"/>
    <property type="molecule type" value="Genomic_DNA"/>
</dbReference>
<gene>
    <name evidence="2" type="ORF">FZC74_07180</name>
</gene>
<name>A0AA95B7G5_9BACI</name>